<sequence length="83" mass="9297">MTDEEFENLKAGKIFKMGNKKIIVKLAETDTSCKGCIFYHSKNYSGSLCVALEKIGAIPECDILFRKDGNSVVFVEVEDEKTK</sequence>
<dbReference type="GeneID" id="62763834"/>
<evidence type="ECO:0000313" key="2">
    <source>
        <dbReference type="EMBL" id="AVQ19377.1"/>
    </source>
</evidence>
<dbReference type="RefSeq" id="WP_005885375.1">
    <property type="nucleotide sequence ID" value="NZ_CAXSWX010000004.1"/>
</dbReference>
<name>A0ABM6TY69_FUSMR</name>
<keyword evidence="3" id="KW-1185">Reference proteome</keyword>
<dbReference type="Proteomes" id="UP000240258">
    <property type="component" value="Chromosome"/>
</dbReference>
<accession>A0ABM6TY69</accession>
<protein>
    <submittedName>
        <fullName evidence="2">Uncharacterized protein</fullName>
    </submittedName>
</protein>
<reference evidence="3" key="1">
    <citation type="journal article" date="2018" name="MSphere">
        <title>Fusobacterium Genomics Using MinION and Illumina Sequencing Enables Genome Completion and Correction.</title>
        <authorList>
            <person name="Todd S.M."/>
            <person name="Settlage R.E."/>
            <person name="Lahmers K.K."/>
            <person name="Slade D.J."/>
        </authorList>
    </citation>
    <scope>NUCLEOTIDE SEQUENCE [LARGE SCALE GENOMIC DNA]</scope>
    <source>
        <strain evidence="3">ATCC 9817</strain>
    </source>
</reference>
<proteinExistence type="predicted"/>
<reference evidence="2" key="2">
    <citation type="submission" date="2018-03" db="EMBL/GenBank/DDBJ databases">
        <title>Complete Fusobacterium genomes using hybrid Minion sequencing.</title>
        <authorList>
            <person name="Slade D.J."/>
            <person name="Lahmers K."/>
        </authorList>
    </citation>
    <scope>NUCLEOTIDE SEQUENCE</scope>
    <source>
        <strain evidence="2">ATCC 9817</strain>
    </source>
</reference>
<gene>
    <name evidence="1" type="ORF">C4N19_08945</name>
    <name evidence="2" type="ORF">C4N19_09850</name>
</gene>
<evidence type="ECO:0000313" key="1">
    <source>
        <dbReference type="EMBL" id="AVQ19213.1"/>
    </source>
</evidence>
<evidence type="ECO:0000313" key="3">
    <source>
        <dbReference type="Proteomes" id="UP000240258"/>
    </source>
</evidence>
<dbReference type="EMBL" id="CP028102">
    <property type="protein sequence ID" value="AVQ19213.1"/>
    <property type="molecule type" value="Genomic_DNA"/>
</dbReference>
<dbReference type="EMBL" id="CP028102">
    <property type="protein sequence ID" value="AVQ19377.1"/>
    <property type="molecule type" value="Genomic_DNA"/>
</dbReference>
<organism evidence="2 3">
    <name type="scientific">Fusobacterium mortiferum ATCC 9817</name>
    <dbReference type="NCBI Taxonomy" id="469616"/>
    <lineage>
        <taxon>Bacteria</taxon>
        <taxon>Fusobacteriati</taxon>
        <taxon>Fusobacteriota</taxon>
        <taxon>Fusobacteriia</taxon>
        <taxon>Fusobacteriales</taxon>
        <taxon>Fusobacteriaceae</taxon>
        <taxon>Fusobacterium</taxon>
    </lineage>
</organism>